<feature type="compositionally biased region" description="Low complexity" evidence="1">
    <location>
        <begin position="23"/>
        <end position="37"/>
    </location>
</feature>
<comment type="caution">
    <text evidence="2">The sequence shown here is derived from an EMBL/GenBank/DDBJ whole genome shotgun (WGS) entry which is preliminary data.</text>
</comment>
<organism evidence="2 3">
    <name type="scientific">Pedosphaera parvula (strain Ellin514)</name>
    <dbReference type="NCBI Taxonomy" id="320771"/>
    <lineage>
        <taxon>Bacteria</taxon>
        <taxon>Pseudomonadati</taxon>
        <taxon>Verrucomicrobiota</taxon>
        <taxon>Pedosphaerae</taxon>
        <taxon>Pedosphaerales</taxon>
        <taxon>Pedosphaeraceae</taxon>
        <taxon>Pedosphaera</taxon>
    </lineage>
</organism>
<dbReference type="EMBL" id="ABOX02000025">
    <property type="protein sequence ID" value="EEF59693.1"/>
    <property type="molecule type" value="Genomic_DNA"/>
</dbReference>
<evidence type="ECO:0000313" key="2">
    <source>
        <dbReference type="EMBL" id="EEF59693.1"/>
    </source>
</evidence>
<proteinExistence type="predicted"/>
<feature type="region of interest" description="Disordered" evidence="1">
    <location>
        <begin position="1"/>
        <end position="37"/>
    </location>
</feature>
<dbReference type="Proteomes" id="UP000003688">
    <property type="component" value="Unassembled WGS sequence"/>
</dbReference>
<keyword evidence="3" id="KW-1185">Reference proteome</keyword>
<reference evidence="2 3" key="1">
    <citation type="journal article" date="2011" name="J. Bacteriol.">
        <title>Genome sequence of 'Pedosphaera parvula' Ellin514, an aerobic Verrucomicrobial isolate from pasture soil.</title>
        <authorList>
            <person name="Kant R."/>
            <person name="van Passel M.W."/>
            <person name="Sangwan P."/>
            <person name="Palva A."/>
            <person name="Lucas S."/>
            <person name="Copeland A."/>
            <person name="Lapidus A."/>
            <person name="Glavina Del Rio T."/>
            <person name="Dalin E."/>
            <person name="Tice H."/>
            <person name="Bruce D."/>
            <person name="Goodwin L."/>
            <person name="Pitluck S."/>
            <person name="Chertkov O."/>
            <person name="Larimer F.W."/>
            <person name="Land M.L."/>
            <person name="Hauser L."/>
            <person name="Brettin T.S."/>
            <person name="Detter J.C."/>
            <person name="Han S."/>
            <person name="de Vos W.M."/>
            <person name="Janssen P.H."/>
            <person name="Smidt H."/>
        </authorList>
    </citation>
    <scope>NUCLEOTIDE SEQUENCE [LARGE SCALE GENOMIC DNA]</scope>
    <source>
        <strain evidence="2 3">Ellin514</strain>
    </source>
</reference>
<name>B9XKM3_PEDPL</name>
<dbReference type="AlphaFoldDB" id="B9XKM3"/>
<sequence length="37" mass="3926">MPEEMITVDGFEGNGKKGGKTVGNGYVNKKVVLPPPH</sequence>
<evidence type="ECO:0000256" key="1">
    <source>
        <dbReference type="SAM" id="MobiDB-lite"/>
    </source>
</evidence>
<evidence type="ECO:0000313" key="3">
    <source>
        <dbReference type="Proteomes" id="UP000003688"/>
    </source>
</evidence>
<accession>B9XKM3</accession>
<protein>
    <submittedName>
        <fullName evidence="2">Uncharacterized protein</fullName>
    </submittedName>
</protein>
<gene>
    <name evidence="2" type="ORF">Cflav_PD2682</name>
</gene>